<organism evidence="1 2">
    <name type="scientific">Gigaspora margarita</name>
    <dbReference type="NCBI Taxonomy" id="4874"/>
    <lineage>
        <taxon>Eukaryota</taxon>
        <taxon>Fungi</taxon>
        <taxon>Fungi incertae sedis</taxon>
        <taxon>Mucoromycota</taxon>
        <taxon>Glomeromycotina</taxon>
        <taxon>Glomeromycetes</taxon>
        <taxon>Diversisporales</taxon>
        <taxon>Gigasporaceae</taxon>
        <taxon>Gigaspora</taxon>
    </lineage>
</organism>
<accession>A0ABN7X0W3</accession>
<sequence>EAFSNVIEDSKRGLYHYQIDLIHEFALLENSLEFNDLDSKFKDKIGAKYICFYDDPNFTKSWKEISEQIRLKPYPKVQTLRKSEYESLSTEEDI</sequence>
<keyword evidence="2" id="KW-1185">Reference proteome</keyword>
<evidence type="ECO:0000313" key="1">
    <source>
        <dbReference type="EMBL" id="CAG8845369.1"/>
    </source>
</evidence>
<protein>
    <submittedName>
        <fullName evidence="1">5969_t:CDS:1</fullName>
    </submittedName>
</protein>
<proteinExistence type="predicted"/>
<dbReference type="EMBL" id="CAJVQB010079291">
    <property type="protein sequence ID" value="CAG8845369.1"/>
    <property type="molecule type" value="Genomic_DNA"/>
</dbReference>
<evidence type="ECO:0000313" key="2">
    <source>
        <dbReference type="Proteomes" id="UP000789901"/>
    </source>
</evidence>
<feature type="non-terminal residue" evidence="1">
    <location>
        <position position="1"/>
    </location>
</feature>
<reference evidence="1 2" key="1">
    <citation type="submission" date="2021-06" db="EMBL/GenBank/DDBJ databases">
        <authorList>
            <person name="Kallberg Y."/>
            <person name="Tangrot J."/>
            <person name="Rosling A."/>
        </authorList>
    </citation>
    <scope>NUCLEOTIDE SEQUENCE [LARGE SCALE GENOMIC DNA]</scope>
    <source>
        <strain evidence="1 2">120-4 pot B 10/14</strain>
    </source>
</reference>
<dbReference type="Proteomes" id="UP000789901">
    <property type="component" value="Unassembled WGS sequence"/>
</dbReference>
<comment type="caution">
    <text evidence="1">The sequence shown here is derived from an EMBL/GenBank/DDBJ whole genome shotgun (WGS) entry which is preliminary data.</text>
</comment>
<gene>
    <name evidence="1" type="ORF">GMARGA_LOCUS37598</name>
</gene>
<name>A0ABN7X0W3_GIGMA</name>